<accession>A0ABZ0J264</accession>
<dbReference type="EMBL" id="CP136921">
    <property type="protein sequence ID" value="WOO31655.1"/>
    <property type="molecule type" value="Genomic_DNA"/>
</dbReference>
<proteinExistence type="predicted"/>
<reference evidence="2 3" key="1">
    <citation type="submission" date="2023-03" db="EMBL/GenBank/DDBJ databases">
        <title>Diaphorobacter basophil sp. nov., isolated from a sewage-treatment plant.</title>
        <authorList>
            <person name="Yang K."/>
        </authorList>
    </citation>
    <scope>NUCLEOTIDE SEQUENCE [LARGE SCALE GENOMIC DNA]</scope>
    <source>
        <strain evidence="2 3">Y-1</strain>
    </source>
</reference>
<sequence>MHPELRLPARAQAGEGARAVVLDTNIVLDLFIFADPAVAPLRGLLQARRLHWLATQSMRDELERVLQYAHLQARMQYYAVSAPDLLAAFDAGSTLVPAPVHAPYTCKDLDDQKFIDLAVGHGAILVSKDKAVLCMRKRLLTLDVQVTKAIVFEGASSCIG</sequence>
<dbReference type="NCBIfam" id="TIGR00305">
    <property type="entry name" value="putative toxin-antitoxin system toxin component, PIN family"/>
    <property type="match status" value="1"/>
</dbReference>
<dbReference type="PANTHER" id="PTHR34610">
    <property type="entry name" value="SSL7007 PROTEIN"/>
    <property type="match status" value="1"/>
</dbReference>
<evidence type="ECO:0000313" key="2">
    <source>
        <dbReference type="EMBL" id="WOO31655.1"/>
    </source>
</evidence>
<dbReference type="SUPFAM" id="SSF88723">
    <property type="entry name" value="PIN domain-like"/>
    <property type="match status" value="1"/>
</dbReference>
<organism evidence="2 3">
    <name type="scientific">Diaphorobacter limosus</name>
    <dbReference type="NCBI Taxonomy" id="3036128"/>
    <lineage>
        <taxon>Bacteria</taxon>
        <taxon>Pseudomonadati</taxon>
        <taxon>Pseudomonadota</taxon>
        <taxon>Betaproteobacteria</taxon>
        <taxon>Burkholderiales</taxon>
        <taxon>Comamonadaceae</taxon>
        <taxon>Diaphorobacter</taxon>
    </lineage>
</organism>
<gene>
    <name evidence="2" type="ORF">P4826_14745</name>
</gene>
<dbReference type="PANTHER" id="PTHR34610:SF3">
    <property type="entry name" value="SSL7007 PROTEIN"/>
    <property type="match status" value="1"/>
</dbReference>
<name>A0ABZ0J264_9BURK</name>
<dbReference type="InterPro" id="IPR002850">
    <property type="entry name" value="PIN_toxin-like"/>
</dbReference>
<keyword evidence="3" id="KW-1185">Reference proteome</keyword>
<dbReference type="Pfam" id="PF13470">
    <property type="entry name" value="PIN_3"/>
    <property type="match status" value="1"/>
</dbReference>
<dbReference type="InterPro" id="IPR029060">
    <property type="entry name" value="PIN-like_dom_sf"/>
</dbReference>
<dbReference type="Proteomes" id="UP001303211">
    <property type="component" value="Chromosome"/>
</dbReference>
<evidence type="ECO:0000259" key="1">
    <source>
        <dbReference type="Pfam" id="PF13470"/>
    </source>
</evidence>
<dbReference type="RefSeq" id="WP_317701134.1">
    <property type="nucleotide sequence ID" value="NZ_CP136921.1"/>
</dbReference>
<dbReference type="InterPro" id="IPR002716">
    <property type="entry name" value="PIN_dom"/>
</dbReference>
<protein>
    <submittedName>
        <fullName evidence="2">Toxin-antitoxin system toxin component, PIN family</fullName>
    </submittedName>
</protein>
<evidence type="ECO:0000313" key="3">
    <source>
        <dbReference type="Proteomes" id="UP001303211"/>
    </source>
</evidence>
<feature type="domain" description="PIN" evidence="1">
    <location>
        <begin position="20"/>
        <end position="131"/>
    </location>
</feature>